<dbReference type="InterPro" id="IPR052924">
    <property type="entry name" value="OsmC/Ohr_hydroprdx_reductase"/>
</dbReference>
<dbReference type="PANTHER" id="PTHR35368">
    <property type="entry name" value="HYDROPEROXIDE REDUCTASE"/>
    <property type="match status" value="1"/>
</dbReference>
<dbReference type="Gene3D" id="3.30.300.20">
    <property type="match status" value="1"/>
</dbReference>
<dbReference type="EMBL" id="VFPA01000004">
    <property type="protein sequence ID" value="TQM06118.1"/>
    <property type="molecule type" value="Genomic_DNA"/>
</dbReference>
<dbReference type="Proteomes" id="UP000315677">
    <property type="component" value="Unassembled WGS sequence"/>
</dbReference>
<comment type="caution">
    <text evidence="1">The sequence shown here is derived from an EMBL/GenBank/DDBJ whole genome shotgun (WGS) entry which is preliminary data.</text>
</comment>
<dbReference type="AlphaFoldDB" id="A0A543DA11"/>
<dbReference type="PANTHER" id="PTHR35368:SF1">
    <property type="entry name" value="HYDROPEROXIDE REDUCTASE"/>
    <property type="match status" value="1"/>
</dbReference>
<dbReference type="RefSeq" id="WP_142059757.1">
    <property type="nucleotide sequence ID" value="NZ_VFPA01000004.1"/>
</dbReference>
<dbReference type="InterPro" id="IPR003718">
    <property type="entry name" value="OsmC/Ohr_fam"/>
</dbReference>
<accession>A0A543DA11</accession>
<dbReference type="InterPro" id="IPR015946">
    <property type="entry name" value="KH_dom-like_a/b"/>
</dbReference>
<dbReference type="Pfam" id="PF02566">
    <property type="entry name" value="OsmC"/>
    <property type="match status" value="1"/>
</dbReference>
<evidence type="ECO:0000313" key="1">
    <source>
        <dbReference type="EMBL" id="TQM06118.1"/>
    </source>
</evidence>
<keyword evidence="2" id="KW-1185">Reference proteome</keyword>
<gene>
    <name evidence="1" type="ORF">FB558_6362</name>
</gene>
<dbReference type="SUPFAM" id="SSF82784">
    <property type="entry name" value="OsmC-like"/>
    <property type="match status" value="1"/>
</dbReference>
<proteinExistence type="predicted"/>
<reference evidence="1 2" key="1">
    <citation type="submission" date="2019-06" db="EMBL/GenBank/DDBJ databases">
        <title>Sequencing the genomes of 1000 actinobacteria strains.</title>
        <authorList>
            <person name="Klenk H.-P."/>
        </authorList>
    </citation>
    <scope>NUCLEOTIDE SEQUENCE [LARGE SCALE GENOMIC DNA]</scope>
    <source>
        <strain evidence="1 2">DSM 45301</strain>
    </source>
</reference>
<dbReference type="OrthoDB" id="9789573at2"/>
<dbReference type="InterPro" id="IPR036102">
    <property type="entry name" value="OsmC/Ohrsf"/>
</dbReference>
<name>A0A543DA11_9PSEU</name>
<organism evidence="1 2">
    <name type="scientific">Pseudonocardia kunmingensis</name>
    <dbReference type="NCBI Taxonomy" id="630975"/>
    <lineage>
        <taxon>Bacteria</taxon>
        <taxon>Bacillati</taxon>
        <taxon>Actinomycetota</taxon>
        <taxon>Actinomycetes</taxon>
        <taxon>Pseudonocardiales</taxon>
        <taxon>Pseudonocardiaceae</taxon>
        <taxon>Pseudonocardia</taxon>
    </lineage>
</organism>
<protein>
    <submittedName>
        <fullName evidence="1">Putative OsmC-like protein</fullName>
    </submittedName>
</protein>
<evidence type="ECO:0000313" key="2">
    <source>
        <dbReference type="Proteomes" id="UP000315677"/>
    </source>
</evidence>
<sequence length="178" mass="19212">MTVPDTLRDAVARIRSALLARPATQRFDARAELVGGTEVTVRTGDRTFTVDEPRAAGGTDKGPNPIELALAALGSCQLITCQLHAARLGVRLESLRVLVEADLEMRPVFGIDTPRAPVGNGAPRPTRPAEAIRLRVELAGPEPRERYEELHRLVENSCPVLAMTRGTVPVLAELVVNP</sequence>